<dbReference type="PROSITE" id="PS50983">
    <property type="entry name" value="FE_B12_PBP"/>
    <property type="match status" value="1"/>
</dbReference>
<evidence type="ECO:0000259" key="2">
    <source>
        <dbReference type="PROSITE" id="PS50983"/>
    </source>
</evidence>
<dbReference type="Proteomes" id="UP000244892">
    <property type="component" value="Plasmid pTB101"/>
</dbReference>
<dbReference type="EMBL" id="CP029211">
    <property type="protein sequence ID" value="AWI55564.1"/>
    <property type="molecule type" value="Genomic_DNA"/>
</dbReference>
<dbReference type="OrthoDB" id="9797736at2"/>
<dbReference type="PANTHER" id="PTHR30535:SF4">
    <property type="entry name" value="HEMIN-BINDING PERIPLASMIC PROTEIN HMUT"/>
    <property type="match status" value="1"/>
</dbReference>
<dbReference type="InterPro" id="IPR050902">
    <property type="entry name" value="ABC_Transporter_SBP"/>
</dbReference>
<protein>
    <submittedName>
        <fullName evidence="3">ABC transporter substrate-binding protein</fullName>
    </submittedName>
</protein>
<evidence type="ECO:0000256" key="1">
    <source>
        <dbReference type="SAM" id="SignalP"/>
    </source>
</evidence>
<dbReference type="Pfam" id="PF01497">
    <property type="entry name" value="Peripla_BP_2"/>
    <property type="match status" value="1"/>
</dbReference>
<dbReference type="SUPFAM" id="SSF53807">
    <property type="entry name" value="Helical backbone' metal receptor"/>
    <property type="match status" value="1"/>
</dbReference>
<keyword evidence="3" id="KW-0614">Plasmid</keyword>
<proteinExistence type="predicted"/>
<dbReference type="AlphaFoldDB" id="A0A2U8FYS8"/>
<feature type="signal peptide" evidence="1">
    <location>
        <begin position="1"/>
        <end position="21"/>
    </location>
</feature>
<geneLocation type="plasmid" evidence="4">
    <name>ptb101</name>
</geneLocation>
<dbReference type="RefSeq" id="WP_109038674.1">
    <property type="nucleotide sequence ID" value="NZ_CP029211.1"/>
</dbReference>
<dbReference type="InterPro" id="IPR002491">
    <property type="entry name" value="ABC_transptr_periplasmic_BD"/>
</dbReference>
<evidence type="ECO:0000313" key="4">
    <source>
        <dbReference type="Proteomes" id="UP000244892"/>
    </source>
</evidence>
<keyword evidence="4" id="KW-1185">Reference proteome</keyword>
<accession>A0A2U8FYS8</accession>
<sequence length="290" mass="30393">MMRRRHLFALALTPWMPDAKAAPAARGRPPRLVTVHGSLTEIAFALQAEATLVGTDTTSAYPPAAQQTTKVGYMRSLSAEGLLALQPTAVLGTEEAGPAVVLAQIRAAGIPVTLTASRHRFEDVTDKIHLIAQATGRAPAGRDVAASLERQWQTMQAHVARTTASRVARKAAPPRVLFVMAHGGAALTAGTDTAADAVLGLVGASNALTGVRGYRALNAEAAVAAQPDVVLTTTESLAFVGGTERFWQQPGLALTPAARHQRLIALDAMGLLGFGPRMPAVLDDLRRQLA</sequence>
<dbReference type="KEGG" id="aon:DEH84_18455"/>
<name>A0A2U8FYS8_9BURK</name>
<evidence type="ECO:0000313" key="3">
    <source>
        <dbReference type="EMBL" id="AWI55564.1"/>
    </source>
</evidence>
<organism evidence="3 4">
    <name type="scientific">Aquabacterium olei</name>
    <dbReference type="NCBI Taxonomy" id="1296669"/>
    <lineage>
        <taxon>Bacteria</taxon>
        <taxon>Pseudomonadati</taxon>
        <taxon>Pseudomonadota</taxon>
        <taxon>Betaproteobacteria</taxon>
        <taxon>Burkholderiales</taxon>
        <taxon>Aquabacterium</taxon>
    </lineage>
</organism>
<gene>
    <name evidence="3" type="ORF">DEH84_18455</name>
</gene>
<feature type="chain" id="PRO_5016009306" evidence="1">
    <location>
        <begin position="22"/>
        <end position="290"/>
    </location>
</feature>
<dbReference type="PANTHER" id="PTHR30535">
    <property type="entry name" value="VITAMIN B12-BINDING PROTEIN"/>
    <property type="match status" value="1"/>
</dbReference>
<keyword evidence="1" id="KW-0732">Signal</keyword>
<reference evidence="3 4" key="1">
    <citation type="submission" date="2018-05" db="EMBL/GenBank/DDBJ databases">
        <title>complete genome sequence of Aquabacterium olei NBRC 110486.</title>
        <authorList>
            <person name="Tang B."/>
            <person name="Chang J."/>
            <person name="Zhang L."/>
            <person name="Yang H."/>
        </authorList>
    </citation>
    <scope>NUCLEOTIDE SEQUENCE [LARGE SCALE GENOMIC DNA]</scope>
    <source>
        <strain evidence="3 4">NBRC 110486</strain>
        <plasmid evidence="4">ptb101</plasmid>
    </source>
</reference>
<dbReference type="Gene3D" id="3.40.50.1980">
    <property type="entry name" value="Nitrogenase molybdenum iron protein domain"/>
    <property type="match status" value="2"/>
</dbReference>
<feature type="domain" description="Fe/B12 periplasmic-binding" evidence="2">
    <location>
        <begin position="31"/>
        <end position="290"/>
    </location>
</feature>